<comment type="caution">
    <text evidence="2">The sequence shown here is derived from an EMBL/GenBank/DDBJ whole genome shotgun (WGS) entry which is preliminary data.</text>
</comment>
<name>A0A2A2I6K6_9GAMM</name>
<evidence type="ECO:0000313" key="4">
    <source>
        <dbReference type="Proteomes" id="UP000218332"/>
    </source>
</evidence>
<organism evidence="2 4">
    <name type="scientific">Tamilnaduibacter salinus</name>
    <dbReference type="NCBI Taxonomy" id="1484056"/>
    <lineage>
        <taxon>Bacteria</taxon>
        <taxon>Pseudomonadati</taxon>
        <taxon>Pseudomonadota</taxon>
        <taxon>Gammaproteobacteria</taxon>
        <taxon>Pseudomonadales</taxon>
        <taxon>Marinobacteraceae</taxon>
        <taxon>Tamilnaduibacter</taxon>
    </lineage>
</organism>
<dbReference type="EMBL" id="QEKQ01000007">
    <property type="protein sequence ID" value="PVY75372.1"/>
    <property type="molecule type" value="Genomic_DNA"/>
</dbReference>
<sequence length="172" mass="19855">MKQRTVEDTQPWYRQFWPWFILSIPLITIVWCIFMITMAIQSENAMVNDDYYEKGLAINQELSRDRRAAALGLSASMRVDGELVRVDLSGAANRERPFPFLMLNLFHPTLGDRDQRLRLIHQGEGHYRATLPAALENRWYLEVRGPDNDWRLTGEASLPLKDPLTLVPATQG</sequence>
<dbReference type="Proteomes" id="UP000218332">
    <property type="component" value="Unassembled WGS sequence"/>
</dbReference>
<dbReference type="EMBL" id="NMPM01000015">
    <property type="protein sequence ID" value="PAV26760.1"/>
    <property type="molecule type" value="Genomic_DNA"/>
</dbReference>
<gene>
    <name evidence="3" type="ORF">C8D92_10789</name>
    <name evidence="2" type="ORF">CF392_04135</name>
</gene>
<dbReference type="Pfam" id="PF05751">
    <property type="entry name" value="FixH"/>
    <property type="match status" value="1"/>
</dbReference>
<evidence type="ECO:0000313" key="5">
    <source>
        <dbReference type="Proteomes" id="UP000245887"/>
    </source>
</evidence>
<dbReference type="RefSeq" id="WP_095610204.1">
    <property type="nucleotide sequence ID" value="NZ_NMPM01000015.1"/>
</dbReference>
<proteinExistence type="predicted"/>
<reference evidence="2 4" key="1">
    <citation type="submission" date="2017-07" db="EMBL/GenBank/DDBJ databases">
        <title>Tamlnaduibacter salinus (Mi-7) genome sequencing.</title>
        <authorList>
            <person name="Verma A."/>
            <person name="Krishnamurthi S."/>
        </authorList>
    </citation>
    <scope>NUCLEOTIDE SEQUENCE [LARGE SCALE GENOMIC DNA]</scope>
    <source>
        <strain evidence="2 4">Mi-7</strain>
    </source>
</reference>
<feature type="transmembrane region" description="Helical" evidence="1">
    <location>
        <begin position="16"/>
        <end position="36"/>
    </location>
</feature>
<dbReference type="AlphaFoldDB" id="A0A2A2I6K6"/>
<keyword evidence="4" id="KW-1185">Reference proteome</keyword>
<dbReference type="Proteomes" id="UP000245887">
    <property type="component" value="Unassembled WGS sequence"/>
</dbReference>
<keyword evidence="1" id="KW-0472">Membrane</keyword>
<dbReference type="OrthoDB" id="5295180at2"/>
<dbReference type="InterPro" id="IPR008620">
    <property type="entry name" value="FixH"/>
</dbReference>
<evidence type="ECO:0000256" key="1">
    <source>
        <dbReference type="SAM" id="Phobius"/>
    </source>
</evidence>
<keyword evidence="1" id="KW-1133">Transmembrane helix</keyword>
<protein>
    <submittedName>
        <fullName evidence="2">Nitrogen fixation protein FixH</fullName>
    </submittedName>
</protein>
<accession>A0A2A2I6K6</accession>
<keyword evidence="1" id="KW-0812">Transmembrane</keyword>
<evidence type="ECO:0000313" key="2">
    <source>
        <dbReference type="EMBL" id="PAV26760.1"/>
    </source>
</evidence>
<evidence type="ECO:0000313" key="3">
    <source>
        <dbReference type="EMBL" id="PVY75372.1"/>
    </source>
</evidence>
<reference evidence="3 5" key="2">
    <citation type="submission" date="2018-04" db="EMBL/GenBank/DDBJ databases">
        <title>Genomic Encyclopedia of Type Strains, Phase IV (KMG-IV): sequencing the most valuable type-strain genomes for metagenomic binning, comparative biology and taxonomic classification.</title>
        <authorList>
            <person name="Goeker M."/>
        </authorList>
    </citation>
    <scope>NUCLEOTIDE SEQUENCE [LARGE SCALE GENOMIC DNA]</scope>
    <source>
        <strain evidence="3 5">DSM 28688</strain>
    </source>
</reference>